<evidence type="ECO:0000256" key="7">
    <source>
        <dbReference type="ARBA" id="ARBA00023237"/>
    </source>
</evidence>
<keyword evidence="6 8" id="KW-0472">Membrane</keyword>
<comment type="similarity">
    <text evidence="8">Belongs to the TonB-dependent receptor family.</text>
</comment>
<dbReference type="PANTHER" id="PTHR30069:SF29">
    <property type="entry name" value="HEMOGLOBIN AND HEMOGLOBIN-HAPTOGLOBIN-BINDING PROTEIN 1-RELATED"/>
    <property type="match status" value="1"/>
</dbReference>
<dbReference type="InterPro" id="IPR008969">
    <property type="entry name" value="CarboxyPept-like_regulatory"/>
</dbReference>
<dbReference type="KEGG" id="mgk:FSB76_10595"/>
<evidence type="ECO:0000256" key="1">
    <source>
        <dbReference type="ARBA" id="ARBA00004571"/>
    </source>
</evidence>
<organism evidence="11 12">
    <name type="scientific">Mucilaginibacter ginsenosidivorax</name>
    <dbReference type="NCBI Taxonomy" id="862126"/>
    <lineage>
        <taxon>Bacteria</taxon>
        <taxon>Pseudomonadati</taxon>
        <taxon>Bacteroidota</taxon>
        <taxon>Sphingobacteriia</taxon>
        <taxon>Sphingobacteriales</taxon>
        <taxon>Sphingobacteriaceae</taxon>
        <taxon>Mucilaginibacter</taxon>
    </lineage>
</organism>
<name>A0A5B8W0K8_9SPHI</name>
<evidence type="ECO:0000256" key="2">
    <source>
        <dbReference type="ARBA" id="ARBA00022448"/>
    </source>
</evidence>
<proteinExistence type="inferred from homology"/>
<feature type="signal peptide" evidence="9">
    <location>
        <begin position="1"/>
        <end position="29"/>
    </location>
</feature>
<dbReference type="InterPro" id="IPR023996">
    <property type="entry name" value="TonB-dep_OMP_SusC/RagA"/>
</dbReference>
<dbReference type="AlphaFoldDB" id="A0A5B8W0K8"/>
<dbReference type="SUPFAM" id="SSF49464">
    <property type="entry name" value="Carboxypeptidase regulatory domain-like"/>
    <property type="match status" value="1"/>
</dbReference>
<feature type="domain" description="TonB-dependent receptor plug" evidence="10">
    <location>
        <begin position="125"/>
        <end position="232"/>
    </location>
</feature>
<gene>
    <name evidence="11" type="ORF">FSB76_10595</name>
</gene>
<dbReference type="EMBL" id="CP042437">
    <property type="protein sequence ID" value="QEC76372.1"/>
    <property type="molecule type" value="Genomic_DNA"/>
</dbReference>
<dbReference type="NCBIfam" id="TIGR04056">
    <property type="entry name" value="OMP_RagA_SusC"/>
    <property type="match status" value="1"/>
</dbReference>
<comment type="subcellular location">
    <subcellularLocation>
        <location evidence="1 8">Cell outer membrane</location>
        <topology evidence="1 8">Multi-pass membrane protein</topology>
    </subcellularLocation>
</comment>
<dbReference type="RefSeq" id="WP_147053547.1">
    <property type="nucleotide sequence ID" value="NZ_CP042437.1"/>
</dbReference>
<keyword evidence="2 8" id="KW-0813">Transport</keyword>
<keyword evidence="7 8" id="KW-0998">Cell outer membrane</keyword>
<dbReference type="InterPro" id="IPR037066">
    <property type="entry name" value="Plug_dom_sf"/>
</dbReference>
<keyword evidence="11" id="KW-0675">Receptor</keyword>
<dbReference type="GO" id="GO:0015344">
    <property type="term" value="F:siderophore uptake transmembrane transporter activity"/>
    <property type="evidence" value="ECO:0007669"/>
    <property type="project" value="TreeGrafter"/>
</dbReference>
<keyword evidence="5 9" id="KW-0732">Signal</keyword>
<dbReference type="Pfam" id="PF07715">
    <property type="entry name" value="Plug"/>
    <property type="match status" value="1"/>
</dbReference>
<dbReference type="InterPro" id="IPR039426">
    <property type="entry name" value="TonB-dep_rcpt-like"/>
</dbReference>
<dbReference type="Pfam" id="PF13715">
    <property type="entry name" value="CarbopepD_reg_2"/>
    <property type="match status" value="1"/>
</dbReference>
<evidence type="ECO:0000256" key="3">
    <source>
        <dbReference type="ARBA" id="ARBA00022452"/>
    </source>
</evidence>
<dbReference type="OrthoDB" id="9768177at2"/>
<dbReference type="GO" id="GO:0044718">
    <property type="term" value="P:siderophore transmembrane transport"/>
    <property type="evidence" value="ECO:0007669"/>
    <property type="project" value="TreeGrafter"/>
</dbReference>
<dbReference type="InterPro" id="IPR012910">
    <property type="entry name" value="Plug_dom"/>
</dbReference>
<dbReference type="NCBIfam" id="TIGR04057">
    <property type="entry name" value="SusC_RagA_signa"/>
    <property type="match status" value="1"/>
</dbReference>
<sequence length="1106" mass="120647">MNVFYQTKHRILRLFAVLLLIACAATASAQNKAVTGKIIDASTGEAVIGATVLAVGTSNGVAADLNGTFKITVAANTSLQFKSIGYTSVTVAADFDKPMIIKLTPSNKGLEEVVVVGYGQQKRATVSGAVATVSSKVFQDRGPINNPLESLQGQVPGVVVTRTSAQPGRENWNFQIRGATSTNTQDPLIVLDGVALVNNAELNSINPNDIDNISFLKDAAASIYGARAAFGVVLITTKKAKSGKMDVQYLSTISQKRLGLQPILINDRQWGQSLKEALTNDNYGVAPTNYLWYQLADLATHPPDSLYIDITRLPGYAGSANGVLYNGTPLPSFGDVKDFTFFDTNMQKMLWGNATSTQQDLSFSGSGDRSGYRVSLGYLNDGSQLKWGLNGNQRYNLRLNHSYKFSDRVNLETNISLERNNIQQPTLYSYGGYSALSNYAQPGLPAFTSKGQPYAWGTVYSAPALLKYGGDNKESNSRALLNSTFTYNFAKHLTFTAVTGYHVWYQDSRIQQKQVQFYNYAGNLLIQTNPINGGNGGSNTFYNRSNITEPYYNLAGRVSYDNVFNKIHAVGVMLGSSYERDEYNYFTTRTYNLGSDDIPSLGTGVTSGTAGFVTNGETQNHYALGSYFGRATYTYNSKYNLEVQGRYDGSSKFIADKRWKIFGSVLGSWLISEESFVKNLNIFSTLKLRASYGTTGSQSGIGLYDYLQSLNVNTGGALLGNNLATSVTTTGSLVSLNRTWETVVKKNLALDFAILNDHLSGSFDIYRNENNNMLLNQLYPGVLGASAPTQNIGTLHTWGYEGSLTWRSNIGKLTYSVSGTITDNQNKLVHFGGANVIAPGYNATVEGYPLGSYFGLKYGGKLQTQAEVDAYNAQYAPAGSTNNIGLPIPSALANPAGQMSGLRPGDNKFVDVNGDGKLSIGGTTADKGDLVYLGSDNPRYSYGLNLGLQWNGFDFYSIFQGVGKRAVLRTGSSANFSVPFLSIFQGQTTSYLGNVWSPENPDAYYPNLHSAQNNGINNYNYQPSTWRVQNGAYVRLKNVVLGYTIPKSLLAHTHAIKGLRIYFSGSDLWEKTYIHDGWDPEVTRTVSGNERYPFYRYLTLGANVTF</sequence>
<keyword evidence="3 8" id="KW-1134">Transmembrane beta strand</keyword>
<evidence type="ECO:0000256" key="4">
    <source>
        <dbReference type="ARBA" id="ARBA00022692"/>
    </source>
</evidence>
<evidence type="ECO:0000259" key="10">
    <source>
        <dbReference type="Pfam" id="PF07715"/>
    </source>
</evidence>
<dbReference type="GO" id="GO:0009279">
    <property type="term" value="C:cell outer membrane"/>
    <property type="evidence" value="ECO:0007669"/>
    <property type="project" value="UniProtKB-SubCell"/>
</dbReference>
<accession>A0A5B8W0K8</accession>
<protein>
    <submittedName>
        <fullName evidence="11">TonB-dependent receptor</fullName>
    </submittedName>
</protein>
<evidence type="ECO:0000256" key="9">
    <source>
        <dbReference type="SAM" id="SignalP"/>
    </source>
</evidence>
<evidence type="ECO:0000256" key="5">
    <source>
        <dbReference type="ARBA" id="ARBA00022729"/>
    </source>
</evidence>
<dbReference type="Gene3D" id="2.60.40.1120">
    <property type="entry name" value="Carboxypeptidase-like, regulatory domain"/>
    <property type="match status" value="1"/>
</dbReference>
<dbReference type="Gene3D" id="2.170.130.10">
    <property type="entry name" value="TonB-dependent receptor, plug domain"/>
    <property type="match status" value="1"/>
</dbReference>
<evidence type="ECO:0000256" key="8">
    <source>
        <dbReference type="PROSITE-ProRule" id="PRU01360"/>
    </source>
</evidence>
<dbReference type="Proteomes" id="UP000321362">
    <property type="component" value="Chromosome"/>
</dbReference>
<dbReference type="Gene3D" id="2.40.170.20">
    <property type="entry name" value="TonB-dependent receptor, beta-barrel domain"/>
    <property type="match status" value="1"/>
</dbReference>
<dbReference type="PROSITE" id="PS52016">
    <property type="entry name" value="TONB_DEPENDENT_REC_3"/>
    <property type="match status" value="1"/>
</dbReference>
<evidence type="ECO:0000256" key="6">
    <source>
        <dbReference type="ARBA" id="ARBA00023136"/>
    </source>
</evidence>
<evidence type="ECO:0000313" key="12">
    <source>
        <dbReference type="Proteomes" id="UP000321362"/>
    </source>
</evidence>
<keyword evidence="12" id="KW-1185">Reference proteome</keyword>
<dbReference type="PANTHER" id="PTHR30069">
    <property type="entry name" value="TONB-DEPENDENT OUTER MEMBRANE RECEPTOR"/>
    <property type="match status" value="1"/>
</dbReference>
<dbReference type="InterPro" id="IPR036942">
    <property type="entry name" value="Beta-barrel_TonB_sf"/>
</dbReference>
<feature type="chain" id="PRO_5023014313" evidence="9">
    <location>
        <begin position="30"/>
        <end position="1106"/>
    </location>
</feature>
<keyword evidence="4 8" id="KW-0812">Transmembrane</keyword>
<reference evidence="11 12" key="1">
    <citation type="journal article" date="2013" name="J. Microbiol.">
        <title>Mucilaginibacter ginsenosidivorax sp. nov., with ginsenoside converting activity isolated from sediment.</title>
        <authorList>
            <person name="Kim J.K."/>
            <person name="Choi T.E."/>
            <person name="Liu Q.M."/>
            <person name="Park H.Y."/>
            <person name="Yi T.H."/>
            <person name="Yoon M.H."/>
            <person name="Kim S.C."/>
            <person name="Im W.T."/>
        </authorList>
    </citation>
    <scope>NUCLEOTIDE SEQUENCE [LARGE SCALE GENOMIC DNA]</scope>
    <source>
        <strain evidence="11 12">KHI28</strain>
    </source>
</reference>
<dbReference type="InterPro" id="IPR023997">
    <property type="entry name" value="TonB-dep_OMP_SusC/RagA_CS"/>
</dbReference>
<dbReference type="SUPFAM" id="SSF56935">
    <property type="entry name" value="Porins"/>
    <property type="match status" value="1"/>
</dbReference>
<evidence type="ECO:0000313" key="11">
    <source>
        <dbReference type="EMBL" id="QEC76372.1"/>
    </source>
</evidence>